<protein>
    <submittedName>
        <fullName evidence="1">Uncharacterized protein</fullName>
    </submittedName>
</protein>
<proteinExistence type="predicted"/>
<dbReference type="AlphaFoldDB" id="A0A7S0ZER2"/>
<name>A0A7S0ZER2_9RHOD</name>
<organism evidence="1">
    <name type="scientific">Timspurckia oligopyrenoides</name>
    <dbReference type="NCBI Taxonomy" id="708627"/>
    <lineage>
        <taxon>Eukaryota</taxon>
        <taxon>Rhodophyta</taxon>
        <taxon>Bangiophyceae</taxon>
        <taxon>Porphyridiales</taxon>
        <taxon>Porphyridiaceae</taxon>
        <taxon>Timspurckia</taxon>
    </lineage>
</organism>
<accession>A0A7S0ZER2</accession>
<reference evidence="1" key="1">
    <citation type="submission" date="2021-01" db="EMBL/GenBank/DDBJ databases">
        <authorList>
            <person name="Corre E."/>
            <person name="Pelletier E."/>
            <person name="Niang G."/>
            <person name="Scheremetjew M."/>
            <person name="Finn R."/>
            <person name="Kale V."/>
            <person name="Holt S."/>
            <person name="Cochrane G."/>
            <person name="Meng A."/>
            <person name="Brown T."/>
            <person name="Cohen L."/>
        </authorList>
    </citation>
    <scope>NUCLEOTIDE SEQUENCE</scope>
    <source>
        <strain evidence="1">CCMP3278</strain>
    </source>
</reference>
<gene>
    <name evidence="1" type="ORF">TOLI1172_LOCUS3785</name>
</gene>
<dbReference type="EMBL" id="HBFP01005344">
    <property type="protein sequence ID" value="CAD8819396.1"/>
    <property type="molecule type" value="Transcribed_RNA"/>
</dbReference>
<sequence length="103" mass="11642">MSYFNDSVCSEYAEVDAFLRDGYAAANRDRRGIRSLVVGVFDNTLPHQNNHVFDSISVEMMNNTMHKSKSTRNVKTFSDLWATLRPLARNLSIGAVQSIICRV</sequence>
<evidence type="ECO:0000313" key="1">
    <source>
        <dbReference type="EMBL" id="CAD8819396.1"/>
    </source>
</evidence>